<dbReference type="InterPro" id="IPR001806">
    <property type="entry name" value="Small_GTPase"/>
</dbReference>
<evidence type="ECO:0000256" key="1">
    <source>
        <dbReference type="ARBA" id="ARBA00022741"/>
    </source>
</evidence>
<dbReference type="SMART" id="SM00175">
    <property type="entry name" value="RAB"/>
    <property type="match status" value="1"/>
</dbReference>
<dbReference type="Proteomes" id="UP001370758">
    <property type="component" value="Unassembled WGS sequence"/>
</dbReference>
<dbReference type="Pfam" id="PF00071">
    <property type="entry name" value="Ras"/>
    <property type="match status" value="1"/>
</dbReference>
<dbReference type="GO" id="GO:0007165">
    <property type="term" value="P:signal transduction"/>
    <property type="evidence" value="ECO:0007669"/>
    <property type="project" value="InterPro"/>
</dbReference>
<dbReference type="PROSITE" id="PS51421">
    <property type="entry name" value="RAS"/>
    <property type="match status" value="1"/>
</dbReference>
<dbReference type="PANTHER" id="PTHR24070">
    <property type="entry name" value="RAS, DI-RAS, AND RHEB FAMILY MEMBERS OF SMALL GTPASE SUPERFAMILY"/>
    <property type="match status" value="1"/>
</dbReference>
<dbReference type="SUPFAM" id="SSF52540">
    <property type="entry name" value="P-loop containing nucleoside triphosphate hydrolases"/>
    <property type="match status" value="1"/>
</dbReference>
<dbReference type="GO" id="GO:0016020">
    <property type="term" value="C:membrane"/>
    <property type="evidence" value="ECO:0007669"/>
    <property type="project" value="InterPro"/>
</dbReference>
<evidence type="ECO:0000313" key="3">
    <source>
        <dbReference type="EMBL" id="KAK6505490.1"/>
    </source>
</evidence>
<gene>
    <name evidence="3" type="primary">RAS1_2</name>
    <name evidence="3" type="ORF">TWF481_007387</name>
</gene>
<organism evidence="3 4">
    <name type="scientific">Arthrobotrys musiformis</name>
    <dbReference type="NCBI Taxonomy" id="47236"/>
    <lineage>
        <taxon>Eukaryota</taxon>
        <taxon>Fungi</taxon>
        <taxon>Dikarya</taxon>
        <taxon>Ascomycota</taxon>
        <taxon>Pezizomycotina</taxon>
        <taxon>Orbiliomycetes</taxon>
        <taxon>Orbiliales</taxon>
        <taxon>Orbiliaceae</taxon>
        <taxon>Arthrobotrys</taxon>
    </lineage>
</organism>
<dbReference type="PRINTS" id="PR00449">
    <property type="entry name" value="RASTRNSFRMNG"/>
</dbReference>
<dbReference type="SMART" id="SM00173">
    <property type="entry name" value="RAS"/>
    <property type="match status" value="1"/>
</dbReference>
<dbReference type="InterPro" id="IPR027417">
    <property type="entry name" value="P-loop_NTPase"/>
</dbReference>
<proteinExistence type="predicted"/>
<dbReference type="PROSITE" id="PS51419">
    <property type="entry name" value="RAB"/>
    <property type="match status" value="1"/>
</dbReference>
<sequence length="228" mass="26609">MQIFPGGKQAQRFVLQHHRILLLGSRGVGKWSFIIKYMGYRSCFLDFDDVYQRDQDHRKQCVIDDQVTLVEILPIYDETGDYPALKRQYIEESDGFIFMYSIGSQKSYQELSGFYQQVREVKGPGYIPMVVVGNKCDLITDREVSSQEGRELADSFGAVFYEASARNDIYIDWSVHELIRRIRDPLRSMEPDGIGAQGNLGLEQRRRRYSLRAAWEWIGDFVKRVVRQ</sequence>
<name>A0AAV9WCB7_9PEZI</name>
<dbReference type="GO" id="GO:0003924">
    <property type="term" value="F:GTPase activity"/>
    <property type="evidence" value="ECO:0007669"/>
    <property type="project" value="InterPro"/>
</dbReference>
<comment type="caution">
    <text evidence="3">The sequence shown here is derived from an EMBL/GenBank/DDBJ whole genome shotgun (WGS) entry which is preliminary data.</text>
</comment>
<dbReference type="GO" id="GO:0005525">
    <property type="term" value="F:GTP binding"/>
    <property type="evidence" value="ECO:0007669"/>
    <property type="project" value="UniProtKB-KW"/>
</dbReference>
<keyword evidence="2" id="KW-0342">GTP-binding</keyword>
<dbReference type="AlphaFoldDB" id="A0AAV9WCB7"/>
<accession>A0AAV9WCB7</accession>
<dbReference type="InterPro" id="IPR020849">
    <property type="entry name" value="Small_GTPase_Ras-type"/>
</dbReference>
<keyword evidence="1" id="KW-0547">Nucleotide-binding</keyword>
<reference evidence="3 4" key="1">
    <citation type="submission" date="2023-08" db="EMBL/GenBank/DDBJ databases">
        <authorList>
            <person name="Palmer J.M."/>
        </authorList>
    </citation>
    <scope>NUCLEOTIDE SEQUENCE [LARGE SCALE GENOMIC DNA]</scope>
    <source>
        <strain evidence="3 4">TWF481</strain>
    </source>
</reference>
<evidence type="ECO:0000313" key="4">
    <source>
        <dbReference type="Proteomes" id="UP001370758"/>
    </source>
</evidence>
<dbReference type="EMBL" id="JAVHJL010000004">
    <property type="protein sequence ID" value="KAK6505490.1"/>
    <property type="molecule type" value="Genomic_DNA"/>
</dbReference>
<keyword evidence="4" id="KW-1185">Reference proteome</keyword>
<dbReference type="Gene3D" id="3.40.50.300">
    <property type="entry name" value="P-loop containing nucleotide triphosphate hydrolases"/>
    <property type="match status" value="1"/>
</dbReference>
<protein>
    <submittedName>
        <fullName evidence="3">Ras GTPase</fullName>
    </submittedName>
</protein>
<evidence type="ECO:0000256" key="2">
    <source>
        <dbReference type="ARBA" id="ARBA00023134"/>
    </source>
</evidence>